<dbReference type="Pfam" id="PF00005">
    <property type="entry name" value="ABC_tran"/>
    <property type="match status" value="2"/>
</dbReference>
<feature type="transmembrane region" description="Helical" evidence="8">
    <location>
        <begin position="704"/>
        <end position="721"/>
    </location>
</feature>
<keyword evidence="4" id="KW-0067">ATP-binding</keyword>
<comment type="caution">
    <text evidence="11">The sequence shown here is derived from an EMBL/GenBank/DDBJ whole genome shotgun (WGS) entry which is preliminary data.</text>
</comment>
<evidence type="ECO:0000256" key="5">
    <source>
        <dbReference type="ARBA" id="ARBA00022989"/>
    </source>
</evidence>
<sequence length="1135" mass="117092">MSRAPLDPRLLRHARTSRAGVALLAVVGVGQAAATLLVAVALTMLVAAPRPWAVPLLAAAYALRAFLSWAEQVIAARTAARVTDELRRRLLAVLPRRGPAWVASFGPGRLTAVLTSGLAALRPWFAGYLPSLVLGVALPPLVILAMALADPASAVIALVTLPLIPLLGALIGWATAARARDRWQADARLAGHFLDVVQGLPTLRVFGRATRQTETIADLTDKHRSATLRVLRVAFLSSTALDLVGTLSVGLIAVEAGLRAAAGHLSLAPALLVILLAPEAYRPLREMAARYHAATDATAVIADVDEILSAPAAFRTPDAHIGVAAAGLRARYLGATVDALALPALTVAPGEIVALRGPSGAGKTTALRVLAGLHPATAGEFTAAAPLYLPQRPALPHARRVADLFAAGTTDAALATVGLTTDLTADTPLGERGTGVSAGQRHRLALAALLQKAAAAPATLLLDEPTAHLDAETERLVITRLREAADAGSAILVVAHRPALLAAADRVIELAAPALGPATPTRPAPAPATPARLTSASSARAAGTGASPVATQPGPGTDTPFPMAWGAGVATPPAARSGWWPRRGAWPWWVAVALGSGSSLAGLLLTGAAAWLLVRAATLPPVLTLSAAVVLVRGSAVARPLLRYVERLVAHDVAFARLGARRSRVYAALIPRVPGPRLRRRGDLLSRVADDVDARVDGLLRGRLPAISAAVTLAVATPIAVATAPSLTIPLAAGLLVAAVIAPALAARQTTREDEATATARARLHDAMVETVDGMEELTTENPVPEKRSRTLAHLESRAARTAGLAAATAHLGWGIAATGAAWVLTQAAALSPEWTAVLLLAVVALGETVLPLPDAATARRRDAGAATRLADLTATPPSATFPSTAASVPADQNDISRFKSCRAIGAIAVRGLAAGWDGTRQPVLRDFDLDLRPGDRIAVVGRSGSGKSTLGAVLARLLDPRAGTITADGRDLRARPESEIRGRIVLVGDETGHVFASTVRENLRLAHPTATDADLMAALHRVRLDGWLATLPDGLDTWLGTGGTTMSGGQARRLATARALLADPDLLILDEPTEGLDTDLAESLMADLLDATTGRTVLLLTHRPEGLNHVDRVIELGATPVPASASASSVGSSL</sequence>
<feature type="transmembrane region" description="Helical" evidence="8">
    <location>
        <begin position="52"/>
        <end position="70"/>
    </location>
</feature>
<keyword evidence="3" id="KW-0547">Nucleotide-binding</keyword>
<accession>A0ABW6WAV4</accession>
<feature type="transmembrane region" description="Helical" evidence="8">
    <location>
        <begin position="260"/>
        <end position="277"/>
    </location>
</feature>
<dbReference type="Gene3D" id="1.20.1560.10">
    <property type="entry name" value="ABC transporter type 1, transmembrane domain"/>
    <property type="match status" value="2"/>
</dbReference>
<dbReference type="NCBIfam" id="TIGR02868">
    <property type="entry name" value="CydC"/>
    <property type="match status" value="1"/>
</dbReference>
<organism evidence="11 12">
    <name type="scientific">Paractinoplanes globisporus</name>
    <dbReference type="NCBI Taxonomy" id="113565"/>
    <lineage>
        <taxon>Bacteria</taxon>
        <taxon>Bacillati</taxon>
        <taxon>Actinomycetota</taxon>
        <taxon>Actinomycetes</taxon>
        <taxon>Micromonosporales</taxon>
        <taxon>Micromonosporaceae</taxon>
        <taxon>Paractinoplanes</taxon>
    </lineage>
</organism>
<dbReference type="SUPFAM" id="SSF90123">
    <property type="entry name" value="ABC transporter transmembrane region"/>
    <property type="match status" value="2"/>
</dbReference>
<evidence type="ECO:0000256" key="8">
    <source>
        <dbReference type="SAM" id="Phobius"/>
    </source>
</evidence>
<feature type="compositionally biased region" description="Low complexity" evidence="7">
    <location>
        <begin position="529"/>
        <end position="548"/>
    </location>
</feature>
<feature type="transmembrane region" description="Helical" evidence="8">
    <location>
        <begin position="803"/>
        <end position="823"/>
    </location>
</feature>
<evidence type="ECO:0000256" key="2">
    <source>
        <dbReference type="ARBA" id="ARBA00022692"/>
    </source>
</evidence>
<dbReference type="InterPro" id="IPR011527">
    <property type="entry name" value="ABC1_TM_dom"/>
</dbReference>
<feature type="region of interest" description="Disordered" evidence="7">
    <location>
        <begin position="516"/>
        <end position="557"/>
    </location>
</feature>
<dbReference type="EMBL" id="JBIAZU010000002">
    <property type="protein sequence ID" value="MFF5290441.1"/>
    <property type="molecule type" value="Genomic_DNA"/>
</dbReference>
<gene>
    <name evidence="11" type="primary">cydC</name>
    <name evidence="11" type="ORF">ACFY35_13440</name>
</gene>
<dbReference type="Gene3D" id="3.40.50.300">
    <property type="entry name" value="P-loop containing nucleotide triphosphate hydrolases"/>
    <property type="match status" value="2"/>
</dbReference>
<keyword evidence="2 8" id="KW-0812">Transmembrane</keyword>
<dbReference type="PANTHER" id="PTHR24221">
    <property type="entry name" value="ATP-BINDING CASSETTE SUB-FAMILY B"/>
    <property type="match status" value="1"/>
</dbReference>
<evidence type="ECO:0000313" key="11">
    <source>
        <dbReference type="EMBL" id="MFF5290441.1"/>
    </source>
</evidence>
<dbReference type="InterPro" id="IPR003439">
    <property type="entry name" value="ABC_transporter-like_ATP-bd"/>
</dbReference>
<feature type="transmembrane region" description="Helical" evidence="8">
    <location>
        <begin position="154"/>
        <end position="174"/>
    </location>
</feature>
<dbReference type="CDD" id="cd03228">
    <property type="entry name" value="ABCC_MRP_Like"/>
    <property type="match status" value="1"/>
</dbReference>
<evidence type="ECO:0000256" key="3">
    <source>
        <dbReference type="ARBA" id="ARBA00022741"/>
    </source>
</evidence>
<dbReference type="InterPro" id="IPR027417">
    <property type="entry name" value="P-loop_NTPase"/>
</dbReference>
<feature type="transmembrane region" description="Helical" evidence="8">
    <location>
        <begin position="619"/>
        <end position="638"/>
    </location>
</feature>
<dbReference type="Proteomes" id="UP001602245">
    <property type="component" value="Unassembled WGS sequence"/>
</dbReference>
<evidence type="ECO:0000313" key="12">
    <source>
        <dbReference type="Proteomes" id="UP001602245"/>
    </source>
</evidence>
<dbReference type="PROSITE" id="PS50929">
    <property type="entry name" value="ABC_TM1F"/>
    <property type="match status" value="2"/>
</dbReference>
<keyword evidence="12" id="KW-1185">Reference proteome</keyword>
<dbReference type="SMART" id="SM00382">
    <property type="entry name" value="AAA"/>
    <property type="match status" value="2"/>
</dbReference>
<feature type="transmembrane region" description="Helical" evidence="8">
    <location>
        <begin position="125"/>
        <end position="148"/>
    </location>
</feature>
<dbReference type="Pfam" id="PF00664">
    <property type="entry name" value="ABC_membrane"/>
    <property type="match status" value="1"/>
</dbReference>
<dbReference type="InterPro" id="IPR036640">
    <property type="entry name" value="ABC1_TM_sf"/>
</dbReference>
<feature type="transmembrane region" description="Helical" evidence="8">
    <location>
        <begin position="21"/>
        <end position="46"/>
    </location>
</feature>
<feature type="domain" description="ABC transporter" evidence="9">
    <location>
        <begin position="323"/>
        <end position="537"/>
    </location>
</feature>
<feature type="transmembrane region" description="Helical" evidence="8">
    <location>
        <begin position="835"/>
        <end position="853"/>
    </location>
</feature>
<dbReference type="InterPro" id="IPR014223">
    <property type="entry name" value="ABC_CydC/D"/>
</dbReference>
<name>A0ABW6WAV4_9ACTN</name>
<evidence type="ECO:0000256" key="1">
    <source>
        <dbReference type="ARBA" id="ARBA00004651"/>
    </source>
</evidence>
<evidence type="ECO:0000256" key="6">
    <source>
        <dbReference type="ARBA" id="ARBA00023136"/>
    </source>
</evidence>
<keyword evidence="6 8" id="KW-0472">Membrane</keyword>
<proteinExistence type="predicted"/>
<dbReference type="CDD" id="cd18584">
    <property type="entry name" value="ABC_6TM_AarD_CydD"/>
    <property type="match status" value="1"/>
</dbReference>
<dbReference type="PROSITE" id="PS50893">
    <property type="entry name" value="ABC_TRANSPORTER_2"/>
    <property type="match status" value="2"/>
</dbReference>
<dbReference type="InterPro" id="IPR003593">
    <property type="entry name" value="AAA+_ATPase"/>
</dbReference>
<evidence type="ECO:0000256" key="4">
    <source>
        <dbReference type="ARBA" id="ARBA00022840"/>
    </source>
</evidence>
<evidence type="ECO:0000259" key="10">
    <source>
        <dbReference type="PROSITE" id="PS50929"/>
    </source>
</evidence>
<evidence type="ECO:0000256" key="7">
    <source>
        <dbReference type="SAM" id="MobiDB-lite"/>
    </source>
</evidence>
<keyword evidence="5 8" id="KW-1133">Transmembrane helix</keyword>
<feature type="transmembrane region" description="Helical" evidence="8">
    <location>
        <begin position="586"/>
        <end position="613"/>
    </location>
</feature>
<dbReference type="PANTHER" id="PTHR24221:SF654">
    <property type="entry name" value="ATP-BINDING CASSETTE SUB-FAMILY B MEMBER 6"/>
    <property type="match status" value="1"/>
</dbReference>
<feature type="domain" description="ABC transmembrane type-1" evidence="10">
    <location>
        <begin position="589"/>
        <end position="778"/>
    </location>
</feature>
<feature type="transmembrane region" description="Helical" evidence="8">
    <location>
        <begin position="230"/>
        <end position="254"/>
    </location>
</feature>
<dbReference type="RefSeq" id="WP_020510566.1">
    <property type="nucleotide sequence ID" value="NZ_JBIAZU010000002.1"/>
</dbReference>
<feature type="domain" description="ABC transmembrane type-1" evidence="10">
    <location>
        <begin position="19"/>
        <end position="296"/>
    </location>
</feature>
<dbReference type="SUPFAM" id="SSF52540">
    <property type="entry name" value="P-loop containing nucleoside triphosphate hydrolases"/>
    <property type="match status" value="2"/>
</dbReference>
<feature type="transmembrane region" description="Helical" evidence="8">
    <location>
        <begin position="727"/>
        <end position="747"/>
    </location>
</feature>
<evidence type="ECO:0000259" key="9">
    <source>
        <dbReference type="PROSITE" id="PS50893"/>
    </source>
</evidence>
<feature type="domain" description="ABC transporter" evidence="9">
    <location>
        <begin position="908"/>
        <end position="1135"/>
    </location>
</feature>
<comment type="subcellular location">
    <subcellularLocation>
        <location evidence="1">Cell membrane</location>
        <topology evidence="1">Multi-pass membrane protein</topology>
    </subcellularLocation>
</comment>
<dbReference type="InterPro" id="IPR039421">
    <property type="entry name" value="Type_1_exporter"/>
</dbReference>
<reference evidence="11 12" key="1">
    <citation type="submission" date="2024-10" db="EMBL/GenBank/DDBJ databases">
        <title>The Natural Products Discovery Center: Release of the First 8490 Sequenced Strains for Exploring Actinobacteria Biosynthetic Diversity.</title>
        <authorList>
            <person name="Kalkreuter E."/>
            <person name="Kautsar S.A."/>
            <person name="Yang D."/>
            <person name="Bader C.D."/>
            <person name="Teijaro C.N."/>
            <person name="Fluegel L."/>
            <person name="Davis C.M."/>
            <person name="Simpson J.R."/>
            <person name="Lauterbach L."/>
            <person name="Steele A.D."/>
            <person name="Gui C."/>
            <person name="Meng S."/>
            <person name="Li G."/>
            <person name="Viehrig K."/>
            <person name="Ye F."/>
            <person name="Su P."/>
            <person name="Kiefer A.F."/>
            <person name="Nichols A."/>
            <person name="Cepeda A.J."/>
            <person name="Yan W."/>
            <person name="Fan B."/>
            <person name="Jiang Y."/>
            <person name="Adhikari A."/>
            <person name="Zheng C.-J."/>
            <person name="Schuster L."/>
            <person name="Cowan T.M."/>
            <person name="Smanski M.J."/>
            <person name="Chevrette M.G."/>
            <person name="De Carvalho L.P.S."/>
            <person name="Shen B."/>
        </authorList>
    </citation>
    <scope>NUCLEOTIDE SEQUENCE [LARGE SCALE GENOMIC DNA]</scope>
    <source>
        <strain evidence="11 12">NPDC000087</strain>
    </source>
</reference>
<protein>
    <submittedName>
        <fullName evidence="11">Thiol reductant ABC exporter subunit CydC</fullName>
    </submittedName>
</protein>